<evidence type="ECO:0000259" key="17">
    <source>
        <dbReference type="PROSITE" id="PS50110"/>
    </source>
</evidence>
<keyword evidence="5" id="KW-0597">Phosphoprotein</keyword>
<evidence type="ECO:0000313" key="18">
    <source>
        <dbReference type="EMBL" id="KKN84768.1"/>
    </source>
</evidence>
<dbReference type="GO" id="GO:0043565">
    <property type="term" value="F:sequence-specific DNA binding"/>
    <property type="evidence" value="ECO:0007669"/>
    <property type="project" value="InterPro"/>
</dbReference>
<dbReference type="InterPro" id="IPR010114">
    <property type="entry name" value="Transcript_reg_NtrC"/>
</dbReference>
<dbReference type="NCBIfam" id="NF008176">
    <property type="entry name" value="PRK10923.1"/>
    <property type="match status" value="1"/>
</dbReference>
<dbReference type="AlphaFoldDB" id="A0A0F9X0A1"/>
<evidence type="ECO:0000256" key="9">
    <source>
        <dbReference type="ARBA" id="ARBA00023015"/>
    </source>
</evidence>
<protein>
    <recommendedName>
        <fullName evidence="2">DNA-binding transcriptional regulator NtrC</fullName>
    </recommendedName>
    <alternativeName>
        <fullName evidence="14">Nitrogen regulation protein NR(I)</fullName>
    </alternativeName>
    <alternativeName>
        <fullName evidence="15">Nitrogen regulator I</fullName>
    </alternativeName>
</protein>
<feature type="domain" description="Sigma-54 factor interaction" evidence="16">
    <location>
        <begin position="141"/>
        <end position="370"/>
    </location>
</feature>
<keyword evidence="7" id="KW-0067">ATP-binding</keyword>
<dbReference type="PROSITE" id="PS50110">
    <property type="entry name" value="RESPONSE_REGULATORY"/>
    <property type="match status" value="1"/>
</dbReference>
<evidence type="ECO:0000256" key="6">
    <source>
        <dbReference type="ARBA" id="ARBA00022741"/>
    </source>
</evidence>
<organism evidence="18">
    <name type="scientific">marine sediment metagenome</name>
    <dbReference type="NCBI Taxonomy" id="412755"/>
    <lineage>
        <taxon>unclassified sequences</taxon>
        <taxon>metagenomes</taxon>
        <taxon>ecological metagenomes</taxon>
    </lineage>
</organism>
<dbReference type="FunFam" id="1.10.8.60:FF:000014">
    <property type="entry name" value="DNA-binding transcriptional regulator NtrC"/>
    <property type="match status" value="1"/>
</dbReference>
<evidence type="ECO:0000256" key="11">
    <source>
        <dbReference type="ARBA" id="ARBA00023159"/>
    </source>
</evidence>
<dbReference type="Gene3D" id="1.10.8.60">
    <property type="match status" value="1"/>
</dbReference>
<dbReference type="SUPFAM" id="SSF52172">
    <property type="entry name" value="CheY-like"/>
    <property type="match status" value="1"/>
</dbReference>
<keyword evidence="10" id="KW-0238">DNA-binding</keyword>
<dbReference type="FunFam" id="1.10.10.60:FF:000088">
    <property type="entry name" value="DNA-binding transcriptional regulator NtrC"/>
    <property type="match status" value="1"/>
</dbReference>
<dbReference type="InterPro" id="IPR003593">
    <property type="entry name" value="AAA+_ATPase"/>
</dbReference>
<evidence type="ECO:0000256" key="5">
    <source>
        <dbReference type="ARBA" id="ARBA00022553"/>
    </source>
</evidence>
<evidence type="ECO:0000256" key="3">
    <source>
        <dbReference type="ARBA" id="ARBA00022490"/>
    </source>
</evidence>
<dbReference type="Pfam" id="PF02954">
    <property type="entry name" value="HTH_8"/>
    <property type="match status" value="1"/>
</dbReference>
<dbReference type="InterPro" id="IPR058031">
    <property type="entry name" value="AAA_lid_NorR"/>
</dbReference>
<dbReference type="InterPro" id="IPR025944">
    <property type="entry name" value="Sigma_54_int_dom_CS"/>
</dbReference>
<keyword evidence="11" id="KW-0010">Activator</keyword>
<dbReference type="CDD" id="cd19919">
    <property type="entry name" value="REC_NtrC"/>
    <property type="match status" value="1"/>
</dbReference>
<evidence type="ECO:0000256" key="2">
    <source>
        <dbReference type="ARBA" id="ARBA00019059"/>
    </source>
</evidence>
<dbReference type="Gene3D" id="1.10.10.60">
    <property type="entry name" value="Homeodomain-like"/>
    <property type="match status" value="1"/>
</dbReference>
<evidence type="ECO:0000256" key="14">
    <source>
        <dbReference type="ARBA" id="ARBA00029881"/>
    </source>
</evidence>
<comment type="subcellular location">
    <subcellularLocation>
        <location evidence="1">Cytoplasm</location>
    </subcellularLocation>
</comment>
<keyword evidence="12" id="KW-0804">Transcription</keyword>
<evidence type="ECO:0000256" key="15">
    <source>
        <dbReference type="ARBA" id="ARBA00031910"/>
    </source>
</evidence>
<dbReference type="Pfam" id="PF00072">
    <property type="entry name" value="Response_reg"/>
    <property type="match status" value="1"/>
</dbReference>
<evidence type="ECO:0000256" key="13">
    <source>
        <dbReference type="ARBA" id="ARBA00023231"/>
    </source>
</evidence>
<dbReference type="Pfam" id="PF00158">
    <property type="entry name" value="Sigma54_activat"/>
    <property type="match status" value="1"/>
</dbReference>
<dbReference type="PANTHER" id="PTHR32071:SF95">
    <property type="entry name" value="DNA-BINDING TRANSCRIPTIONAL REGULATOR NTRC"/>
    <property type="match status" value="1"/>
</dbReference>
<dbReference type="InterPro" id="IPR002078">
    <property type="entry name" value="Sigma_54_int"/>
</dbReference>
<keyword evidence="9" id="KW-0805">Transcription regulation</keyword>
<accession>A0A0F9X0A1</accession>
<sequence length="476" mass="53205">MSRAENVWIVDDDRSIRWVLDKALQQEGMEPVCFDSADGALARLQRELPDVLISDIRMPGTSGLELLARIREQHPKLPVIIMTAHSDLDSAVASYQGGAFEYLPKPFDVDEAVALVRRALAHSREQDGQGLETALARTPEIIGEAPAMQEVFRAIGRLSHSNITVLINGESGTGKELVAHALHRHSPRARNPFIALNMAAIPKDLMESELFGHEKGAFTGAAVQRRGRFEQSDGGTLFLDEIGDMPAETQTRLLRVLADGEFYRVGGHTPIKVDVRIIAATHQNLEGLVQAGKFREDLFHRLNVIRIHIPKLSERREDIPALAQHFLSRAAQELTVEPKVLKPQTQDYLRNLPWPGNVRQLENTCRWITVMAASREVLVEDLPPEMLTQHHDGASDGYWEHSLRVWADQELARGVTNLLDVAVPGFERIMIETALKHTAGRRRDAAQLLGWGRNTLTRKIKELGMNINGNEDDEAE</sequence>
<dbReference type="GO" id="GO:0000156">
    <property type="term" value="F:phosphorelay response regulator activity"/>
    <property type="evidence" value="ECO:0007669"/>
    <property type="project" value="InterPro"/>
</dbReference>
<dbReference type="InterPro" id="IPR027417">
    <property type="entry name" value="P-loop_NTPase"/>
</dbReference>
<dbReference type="PANTHER" id="PTHR32071">
    <property type="entry name" value="TRANSCRIPTIONAL REGULATORY PROTEIN"/>
    <property type="match status" value="1"/>
</dbReference>
<dbReference type="InterPro" id="IPR001789">
    <property type="entry name" value="Sig_transdc_resp-reg_receiver"/>
</dbReference>
<dbReference type="PROSITE" id="PS00675">
    <property type="entry name" value="SIGMA54_INTERACT_1"/>
    <property type="match status" value="1"/>
</dbReference>
<dbReference type="PRINTS" id="PR01590">
    <property type="entry name" value="HTHFIS"/>
</dbReference>
<dbReference type="EMBL" id="LAZR01000167">
    <property type="protein sequence ID" value="KKN84768.1"/>
    <property type="molecule type" value="Genomic_DNA"/>
</dbReference>
<dbReference type="PROSITE" id="PS00676">
    <property type="entry name" value="SIGMA54_INTERACT_2"/>
    <property type="match status" value="1"/>
</dbReference>
<dbReference type="SUPFAM" id="SSF52540">
    <property type="entry name" value="P-loop containing nucleoside triphosphate hydrolases"/>
    <property type="match status" value="1"/>
</dbReference>
<keyword evidence="3" id="KW-0963">Cytoplasm</keyword>
<dbReference type="Gene3D" id="3.40.50.300">
    <property type="entry name" value="P-loop containing nucleotide triphosphate hydrolases"/>
    <property type="match status" value="1"/>
</dbReference>
<dbReference type="PROSITE" id="PS00688">
    <property type="entry name" value="SIGMA54_INTERACT_3"/>
    <property type="match status" value="1"/>
</dbReference>
<name>A0A0F9X0A1_9ZZZZ</name>
<dbReference type="FunFam" id="3.40.50.2300:FF:000018">
    <property type="entry name" value="DNA-binding transcriptional regulator NtrC"/>
    <property type="match status" value="1"/>
</dbReference>
<dbReference type="GO" id="GO:0005524">
    <property type="term" value="F:ATP binding"/>
    <property type="evidence" value="ECO:0007669"/>
    <property type="project" value="UniProtKB-KW"/>
</dbReference>
<dbReference type="SMART" id="SM00448">
    <property type="entry name" value="REC"/>
    <property type="match status" value="1"/>
</dbReference>
<evidence type="ECO:0000256" key="4">
    <source>
        <dbReference type="ARBA" id="ARBA00022491"/>
    </source>
</evidence>
<dbReference type="NCBIfam" id="TIGR01818">
    <property type="entry name" value="ntrC"/>
    <property type="match status" value="1"/>
</dbReference>
<dbReference type="Gene3D" id="3.40.50.2300">
    <property type="match status" value="1"/>
</dbReference>
<gene>
    <name evidence="18" type="ORF">LCGC14_0285810</name>
</gene>
<keyword evidence="6" id="KW-0547">Nucleotide-binding</keyword>
<dbReference type="GO" id="GO:0006808">
    <property type="term" value="P:regulation of nitrogen utilization"/>
    <property type="evidence" value="ECO:0007669"/>
    <property type="project" value="InterPro"/>
</dbReference>
<dbReference type="InterPro" id="IPR009057">
    <property type="entry name" value="Homeodomain-like_sf"/>
</dbReference>
<dbReference type="SMART" id="SM00382">
    <property type="entry name" value="AAA"/>
    <property type="match status" value="1"/>
</dbReference>
<dbReference type="FunFam" id="3.40.50.300:FF:000006">
    <property type="entry name" value="DNA-binding transcriptional regulator NtrC"/>
    <property type="match status" value="1"/>
</dbReference>
<dbReference type="SUPFAM" id="SSF46689">
    <property type="entry name" value="Homeodomain-like"/>
    <property type="match status" value="1"/>
</dbReference>
<reference evidence="18" key="1">
    <citation type="journal article" date="2015" name="Nature">
        <title>Complex archaea that bridge the gap between prokaryotes and eukaryotes.</title>
        <authorList>
            <person name="Spang A."/>
            <person name="Saw J.H."/>
            <person name="Jorgensen S.L."/>
            <person name="Zaremba-Niedzwiedzka K."/>
            <person name="Martijn J."/>
            <person name="Lind A.E."/>
            <person name="van Eijk R."/>
            <person name="Schleper C."/>
            <person name="Guy L."/>
            <person name="Ettema T.J."/>
        </authorList>
    </citation>
    <scope>NUCLEOTIDE SEQUENCE</scope>
</reference>
<evidence type="ECO:0000256" key="10">
    <source>
        <dbReference type="ARBA" id="ARBA00023125"/>
    </source>
</evidence>
<dbReference type="GO" id="GO:0005737">
    <property type="term" value="C:cytoplasm"/>
    <property type="evidence" value="ECO:0007669"/>
    <property type="project" value="UniProtKB-SubCell"/>
</dbReference>
<evidence type="ECO:0000256" key="8">
    <source>
        <dbReference type="ARBA" id="ARBA00023012"/>
    </source>
</evidence>
<evidence type="ECO:0000256" key="1">
    <source>
        <dbReference type="ARBA" id="ARBA00004496"/>
    </source>
</evidence>
<dbReference type="InterPro" id="IPR025662">
    <property type="entry name" value="Sigma_54_int_dom_ATP-bd_1"/>
</dbReference>
<keyword evidence="8" id="KW-0902">Two-component regulatory system</keyword>
<keyword evidence="13" id="KW-0535">Nitrogen fixation</keyword>
<dbReference type="CDD" id="cd00009">
    <property type="entry name" value="AAA"/>
    <property type="match status" value="1"/>
</dbReference>
<proteinExistence type="predicted"/>
<evidence type="ECO:0000256" key="12">
    <source>
        <dbReference type="ARBA" id="ARBA00023163"/>
    </source>
</evidence>
<dbReference type="PROSITE" id="PS50045">
    <property type="entry name" value="SIGMA54_INTERACT_4"/>
    <property type="match status" value="1"/>
</dbReference>
<dbReference type="InterPro" id="IPR025943">
    <property type="entry name" value="Sigma_54_int_dom_ATP-bd_2"/>
</dbReference>
<evidence type="ECO:0000256" key="7">
    <source>
        <dbReference type="ARBA" id="ARBA00022840"/>
    </source>
</evidence>
<dbReference type="InterPro" id="IPR002197">
    <property type="entry name" value="HTH_Fis"/>
</dbReference>
<evidence type="ECO:0000259" key="16">
    <source>
        <dbReference type="PROSITE" id="PS50045"/>
    </source>
</evidence>
<dbReference type="Pfam" id="PF25601">
    <property type="entry name" value="AAA_lid_14"/>
    <property type="match status" value="1"/>
</dbReference>
<comment type="caution">
    <text evidence="18">The sequence shown here is derived from an EMBL/GenBank/DDBJ whole genome shotgun (WGS) entry which is preliminary data.</text>
</comment>
<dbReference type="InterPro" id="IPR011006">
    <property type="entry name" value="CheY-like_superfamily"/>
</dbReference>
<keyword evidence="4" id="KW-0678">Repressor</keyword>
<feature type="domain" description="Response regulatory" evidence="17">
    <location>
        <begin position="6"/>
        <end position="120"/>
    </location>
</feature>
<dbReference type="GO" id="GO:0006355">
    <property type="term" value="P:regulation of DNA-templated transcription"/>
    <property type="evidence" value="ECO:0007669"/>
    <property type="project" value="InterPro"/>
</dbReference>